<proteinExistence type="predicted"/>
<organism evidence="1 2">
    <name type="scientific">Orbilia brochopaga</name>
    <dbReference type="NCBI Taxonomy" id="3140254"/>
    <lineage>
        <taxon>Eukaryota</taxon>
        <taxon>Fungi</taxon>
        <taxon>Dikarya</taxon>
        <taxon>Ascomycota</taxon>
        <taxon>Pezizomycotina</taxon>
        <taxon>Orbiliomycetes</taxon>
        <taxon>Orbiliales</taxon>
        <taxon>Orbiliaceae</taxon>
        <taxon>Orbilia</taxon>
    </lineage>
</organism>
<keyword evidence="2" id="KW-1185">Reference proteome</keyword>
<dbReference type="EMBL" id="JAVHNQ010000002">
    <property type="protein sequence ID" value="KAK6354756.1"/>
    <property type="molecule type" value="Genomic_DNA"/>
</dbReference>
<dbReference type="Proteomes" id="UP001375240">
    <property type="component" value="Unassembled WGS sequence"/>
</dbReference>
<protein>
    <submittedName>
        <fullName evidence="1">Uncharacterized protein</fullName>
    </submittedName>
</protein>
<comment type="caution">
    <text evidence="1">The sequence shown here is derived from an EMBL/GenBank/DDBJ whole genome shotgun (WGS) entry which is preliminary data.</text>
</comment>
<evidence type="ECO:0000313" key="1">
    <source>
        <dbReference type="EMBL" id="KAK6354756.1"/>
    </source>
</evidence>
<gene>
    <name evidence="1" type="ORF">TWF696_003893</name>
</gene>
<dbReference type="AlphaFoldDB" id="A0AAV9V4L0"/>
<sequence>MAGWFNLINQTDYSFSVIDKTPYYPIPTGFSSGNYPSTIGATQKFGFMQMGLDPRLGTRQMEPTPGR</sequence>
<evidence type="ECO:0000313" key="2">
    <source>
        <dbReference type="Proteomes" id="UP001375240"/>
    </source>
</evidence>
<reference evidence="1 2" key="1">
    <citation type="submission" date="2019-10" db="EMBL/GenBank/DDBJ databases">
        <authorList>
            <person name="Palmer J.M."/>
        </authorList>
    </citation>
    <scope>NUCLEOTIDE SEQUENCE [LARGE SCALE GENOMIC DNA]</scope>
    <source>
        <strain evidence="1 2">TWF696</strain>
    </source>
</reference>
<accession>A0AAV9V4L0</accession>
<name>A0AAV9V4L0_9PEZI</name>